<evidence type="ECO:0000313" key="2">
    <source>
        <dbReference type="Proteomes" id="UP000499080"/>
    </source>
</evidence>
<proteinExistence type="predicted"/>
<organism evidence="1 2">
    <name type="scientific">Araneus ventricosus</name>
    <name type="common">Orbweaver spider</name>
    <name type="synonym">Epeira ventricosa</name>
    <dbReference type="NCBI Taxonomy" id="182803"/>
    <lineage>
        <taxon>Eukaryota</taxon>
        <taxon>Metazoa</taxon>
        <taxon>Ecdysozoa</taxon>
        <taxon>Arthropoda</taxon>
        <taxon>Chelicerata</taxon>
        <taxon>Arachnida</taxon>
        <taxon>Araneae</taxon>
        <taxon>Araneomorphae</taxon>
        <taxon>Entelegynae</taxon>
        <taxon>Araneoidea</taxon>
        <taxon>Araneidae</taxon>
        <taxon>Araneus</taxon>
    </lineage>
</organism>
<sequence>MALCSQNRMQMSKEYCFTFKATRQIIDHQAILILPLQEAAPYGDKHSFNYVIQNRTIQHTPQKPCGHVFTAKRRFGYHSIHARRGNCSYGNTCKNSESS</sequence>
<keyword evidence="2" id="KW-1185">Reference proteome</keyword>
<gene>
    <name evidence="1" type="ORF">AVEN_59678_1</name>
</gene>
<dbReference type="Proteomes" id="UP000499080">
    <property type="component" value="Unassembled WGS sequence"/>
</dbReference>
<protein>
    <submittedName>
        <fullName evidence="1">Uncharacterized protein</fullName>
    </submittedName>
</protein>
<dbReference type="EMBL" id="BGPR01000094">
    <property type="protein sequence ID" value="GBL93478.1"/>
    <property type="molecule type" value="Genomic_DNA"/>
</dbReference>
<name>A0A4Y2BN36_ARAVE</name>
<comment type="caution">
    <text evidence="1">The sequence shown here is derived from an EMBL/GenBank/DDBJ whole genome shotgun (WGS) entry which is preliminary data.</text>
</comment>
<reference evidence="1 2" key="1">
    <citation type="journal article" date="2019" name="Sci. Rep.">
        <title>Orb-weaving spider Araneus ventricosus genome elucidates the spidroin gene catalogue.</title>
        <authorList>
            <person name="Kono N."/>
            <person name="Nakamura H."/>
            <person name="Ohtoshi R."/>
            <person name="Moran D.A.P."/>
            <person name="Shinohara A."/>
            <person name="Yoshida Y."/>
            <person name="Fujiwara M."/>
            <person name="Mori M."/>
            <person name="Tomita M."/>
            <person name="Arakawa K."/>
        </authorList>
    </citation>
    <scope>NUCLEOTIDE SEQUENCE [LARGE SCALE GENOMIC DNA]</scope>
</reference>
<dbReference type="AlphaFoldDB" id="A0A4Y2BN36"/>
<accession>A0A4Y2BN36</accession>
<evidence type="ECO:0000313" key="1">
    <source>
        <dbReference type="EMBL" id="GBL93478.1"/>
    </source>
</evidence>